<evidence type="ECO:0000256" key="1">
    <source>
        <dbReference type="ARBA" id="ARBA00006987"/>
    </source>
</evidence>
<comment type="similarity">
    <text evidence="1">Belongs to the UPF0065 (bug) family.</text>
</comment>
<keyword evidence="3" id="KW-1185">Reference proteome</keyword>
<evidence type="ECO:0000313" key="3">
    <source>
        <dbReference type="Proteomes" id="UP001595593"/>
    </source>
</evidence>
<name>A0ABV7G8L6_9PROT</name>
<dbReference type="CDD" id="cd07012">
    <property type="entry name" value="PBP2_Bug_TTT"/>
    <property type="match status" value="1"/>
</dbReference>
<accession>A0ABV7G8L6</accession>
<dbReference type="SUPFAM" id="SSF53850">
    <property type="entry name" value="Periplasmic binding protein-like II"/>
    <property type="match status" value="1"/>
</dbReference>
<dbReference type="PANTHER" id="PTHR42928:SF5">
    <property type="entry name" value="BLR1237 PROTEIN"/>
    <property type="match status" value="1"/>
</dbReference>
<dbReference type="RefSeq" id="WP_379599373.1">
    <property type="nucleotide sequence ID" value="NZ_JBHRTN010000026.1"/>
</dbReference>
<reference evidence="3" key="1">
    <citation type="journal article" date="2019" name="Int. J. Syst. Evol. Microbiol.">
        <title>The Global Catalogue of Microorganisms (GCM) 10K type strain sequencing project: providing services to taxonomists for standard genome sequencing and annotation.</title>
        <authorList>
            <consortium name="The Broad Institute Genomics Platform"/>
            <consortium name="The Broad Institute Genome Sequencing Center for Infectious Disease"/>
            <person name="Wu L."/>
            <person name="Ma J."/>
        </authorList>
    </citation>
    <scope>NUCLEOTIDE SEQUENCE [LARGE SCALE GENOMIC DNA]</scope>
    <source>
        <strain evidence="3">KCTC 52094</strain>
    </source>
</reference>
<comment type="caution">
    <text evidence="2">The sequence shown here is derived from an EMBL/GenBank/DDBJ whole genome shotgun (WGS) entry which is preliminary data.</text>
</comment>
<organism evidence="2 3">
    <name type="scientific">Teichococcus globiformis</name>
    <dbReference type="NCBI Taxonomy" id="2307229"/>
    <lineage>
        <taxon>Bacteria</taxon>
        <taxon>Pseudomonadati</taxon>
        <taxon>Pseudomonadota</taxon>
        <taxon>Alphaproteobacteria</taxon>
        <taxon>Acetobacterales</taxon>
        <taxon>Roseomonadaceae</taxon>
        <taxon>Roseomonas</taxon>
    </lineage>
</organism>
<evidence type="ECO:0000313" key="2">
    <source>
        <dbReference type="EMBL" id="MFC3127372.1"/>
    </source>
</evidence>
<dbReference type="PIRSF" id="PIRSF017082">
    <property type="entry name" value="YflP"/>
    <property type="match status" value="1"/>
</dbReference>
<dbReference type="Pfam" id="PF03401">
    <property type="entry name" value="TctC"/>
    <property type="match status" value="1"/>
</dbReference>
<dbReference type="Gene3D" id="3.40.190.10">
    <property type="entry name" value="Periplasmic binding protein-like II"/>
    <property type="match status" value="1"/>
</dbReference>
<dbReference type="InterPro" id="IPR005064">
    <property type="entry name" value="BUG"/>
</dbReference>
<dbReference type="PANTHER" id="PTHR42928">
    <property type="entry name" value="TRICARBOXYLATE-BINDING PROTEIN"/>
    <property type="match status" value="1"/>
</dbReference>
<dbReference type="Proteomes" id="UP001595593">
    <property type="component" value="Unassembled WGS sequence"/>
</dbReference>
<gene>
    <name evidence="2" type="ORF">ACFOD4_20100</name>
</gene>
<dbReference type="Gene3D" id="3.40.190.150">
    <property type="entry name" value="Bordetella uptake gene, domain 1"/>
    <property type="match status" value="1"/>
</dbReference>
<proteinExistence type="inferred from homology"/>
<dbReference type="EMBL" id="JBHRTN010000026">
    <property type="protein sequence ID" value="MFC3127372.1"/>
    <property type="molecule type" value="Genomic_DNA"/>
</dbReference>
<protein>
    <submittedName>
        <fullName evidence="2">Tripartite tricarboxylate transporter substrate binding protein</fullName>
    </submittedName>
</protein>
<sequence>MMHRRQLPWLAGGLLAAPTLAMPRLVRAQAWPVRPVTMIVPWAAGGGADSVTRVFVSGLEQEIGQPVNVVNRTGGSGVVGHTAISMARPDGYTLGVASSEISTFRALALAEISPDSFDILSRLATIPAGVTVAVASPWRSVRDMLDAIKAGRKGQYTASGSGLGGSWHIALAGLLRAGGMAADTVRWVPSQGGAPAMQDVVAGGISMATCSPIEGKGLIDAGQARSLAVMGRKRLEVLPNVPTLAEGSIEWFFENWFALVAPRGLPDDVLRRVLEVSARAQARPEVRNLLAQRGIVPVWETPEEAGRFAREYATTASDLLRALGIAKA</sequence>
<dbReference type="InterPro" id="IPR042100">
    <property type="entry name" value="Bug_dom1"/>
</dbReference>